<keyword evidence="1" id="KW-0812">Transmembrane</keyword>
<organism evidence="2 3">
    <name type="scientific">Rhypophila decipiens</name>
    <dbReference type="NCBI Taxonomy" id="261697"/>
    <lineage>
        <taxon>Eukaryota</taxon>
        <taxon>Fungi</taxon>
        <taxon>Dikarya</taxon>
        <taxon>Ascomycota</taxon>
        <taxon>Pezizomycotina</taxon>
        <taxon>Sordariomycetes</taxon>
        <taxon>Sordariomycetidae</taxon>
        <taxon>Sordariales</taxon>
        <taxon>Naviculisporaceae</taxon>
        <taxon>Rhypophila</taxon>
    </lineage>
</organism>
<evidence type="ECO:0000256" key="1">
    <source>
        <dbReference type="SAM" id="Phobius"/>
    </source>
</evidence>
<keyword evidence="1" id="KW-1133">Transmembrane helix</keyword>
<name>A0AAN7B9K1_9PEZI</name>
<keyword evidence="1" id="KW-0472">Membrane</keyword>
<evidence type="ECO:0000313" key="3">
    <source>
        <dbReference type="Proteomes" id="UP001301769"/>
    </source>
</evidence>
<dbReference type="AlphaFoldDB" id="A0AAN7B9K1"/>
<reference evidence="2" key="2">
    <citation type="submission" date="2023-05" db="EMBL/GenBank/DDBJ databases">
        <authorList>
            <consortium name="Lawrence Berkeley National Laboratory"/>
            <person name="Steindorff A."/>
            <person name="Hensen N."/>
            <person name="Bonometti L."/>
            <person name="Westerberg I."/>
            <person name="Brannstrom I.O."/>
            <person name="Guillou S."/>
            <person name="Cros-Aarteil S."/>
            <person name="Calhoun S."/>
            <person name="Haridas S."/>
            <person name="Kuo A."/>
            <person name="Mondo S."/>
            <person name="Pangilinan J."/>
            <person name="Riley R."/>
            <person name="Labutti K."/>
            <person name="Andreopoulos B."/>
            <person name="Lipzen A."/>
            <person name="Chen C."/>
            <person name="Yanf M."/>
            <person name="Daum C."/>
            <person name="Ng V."/>
            <person name="Clum A."/>
            <person name="Ohm R."/>
            <person name="Martin F."/>
            <person name="Silar P."/>
            <person name="Natvig D."/>
            <person name="Lalanne C."/>
            <person name="Gautier V."/>
            <person name="Ament-Velasquez S.L."/>
            <person name="Kruys A."/>
            <person name="Hutchinson M.I."/>
            <person name="Powell A.J."/>
            <person name="Barry K."/>
            <person name="Miller A.N."/>
            <person name="Grigoriev I.V."/>
            <person name="Debuchy R."/>
            <person name="Gladieux P."/>
            <person name="Thoren M.H."/>
            <person name="Johannesson H."/>
        </authorList>
    </citation>
    <scope>NUCLEOTIDE SEQUENCE</scope>
    <source>
        <strain evidence="2">PSN293</strain>
    </source>
</reference>
<comment type="caution">
    <text evidence="2">The sequence shown here is derived from an EMBL/GenBank/DDBJ whole genome shotgun (WGS) entry which is preliminary data.</text>
</comment>
<dbReference type="EMBL" id="MU858084">
    <property type="protein sequence ID" value="KAK4215092.1"/>
    <property type="molecule type" value="Genomic_DNA"/>
</dbReference>
<protein>
    <submittedName>
        <fullName evidence="2">Uncharacterized protein</fullName>
    </submittedName>
</protein>
<feature type="transmembrane region" description="Helical" evidence="1">
    <location>
        <begin position="42"/>
        <end position="62"/>
    </location>
</feature>
<reference evidence="2" key="1">
    <citation type="journal article" date="2023" name="Mol. Phylogenet. Evol.">
        <title>Genome-scale phylogeny and comparative genomics of the fungal order Sordariales.</title>
        <authorList>
            <person name="Hensen N."/>
            <person name="Bonometti L."/>
            <person name="Westerberg I."/>
            <person name="Brannstrom I.O."/>
            <person name="Guillou S."/>
            <person name="Cros-Aarteil S."/>
            <person name="Calhoun S."/>
            <person name="Haridas S."/>
            <person name="Kuo A."/>
            <person name="Mondo S."/>
            <person name="Pangilinan J."/>
            <person name="Riley R."/>
            <person name="LaButti K."/>
            <person name="Andreopoulos B."/>
            <person name="Lipzen A."/>
            <person name="Chen C."/>
            <person name="Yan M."/>
            <person name="Daum C."/>
            <person name="Ng V."/>
            <person name="Clum A."/>
            <person name="Steindorff A."/>
            <person name="Ohm R.A."/>
            <person name="Martin F."/>
            <person name="Silar P."/>
            <person name="Natvig D.O."/>
            <person name="Lalanne C."/>
            <person name="Gautier V."/>
            <person name="Ament-Velasquez S.L."/>
            <person name="Kruys A."/>
            <person name="Hutchinson M.I."/>
            <person name="Powell A.J."/>
            <person name="Barry K."/>
            <person name="Miller A.N."/>
            <person name="Grigoriev I.V."/>
            <person name="Debuchy R."/>
            <person name="Gladieux P."/>
            <person name="Hiltunen Thoren M."/>
            <person name="Johannesson H."/>
        </authorList>
    </citation>
    <scope>NUCLEOTIDE SEQUENCE</scope>
    <source>
        <strain evidence="2">PSN293</strain>
    </source>
</reference>
<proteinExistence type="predicted"/>
<sequence length="196" mass="21418">MSIFAAFRSSPNEDLAKIGEEHMQKDLKPEDRALLRKAAGRVSTHATLGSLLGLGLGIALAYRIRSNRVALYNAMKVVSRPTELVFANGAREPLPDLEPYLRPTRWGDAATYTAFSLGGLFLGGEMGFITGTAAASNTIMSDPDSRRRIEDAFRLFQADVMRRQLTSLEATIQDRSPSSWDKLKGQASGLVSSLKD</sequence>
<gene>
    <name evidence="2" type="ORF">QBC37DRAFT_419948</name>
</gene>
<dbReference type="Proteomes" id="UP001301769">
    <property type="component" value="Unassembled WGS sequence"/>
</dbReference>
<accession>A0AAN7B9K1</accession>
<keyword evidence="3" id="KW-1185">Reference proteome</keyword>
<evidence type="ECO:0000313" key="2">
    <source>
        <dbReference type="EMBL" id="KAK4215092.1"/>
    </source>
</evidence>